<dbReference type="EMBL" id="JAOYFB010000003">
    <property type="protein sequence ID" value="KAK4009283.1"/>
    <property type="molecule type" value="Genomic_DNA"/>
</dbReference>
<evidence type="ECO:0008006" key="4">
    <source>
        <dbReference type="Google" id="ProtNLM"/>
    </source>
</evidence>
<protein>
    <recommendedName>
        <fullName evidence="4">SWIM-type domain-containing protein</fullName>
    </recommendedName>
</protein>
<feature type="region of interest" description="Disordered" evidence="1">
    <location>
        <begin position="41"/>
        <end position="60"/>
    </location>
</feature>
<dbReference type="Proteomes" id="UP001234178">
    <property type="component" value="Unassembled WGS sequence"/>
</dbReference>
<evidence type="ECO:0000256" key="1">
    <source>
        <dbReference type="SAM" id="MobiDB-lite"/>
    </source>
</evidence>
<evidence type="ECO:0000313" key="2">
    <source>
        <dbReference type="EMBL" id="KAK4009283.1"/>
    </source>
</evidence>
<accession>A0ABQ9Z8Q7</accession>
<comment type="caution">
    <text evidence="2">The sequence shown here is derived from an EMBL/GenBank/DDBJ whole genome shotgun (WGS) entry which is preliminary data.</text>
</comment>
<reference evidence="2 3" key="1">
    <citation type="journal article" date="2023" name="Nucleic Acids Res.">
        <title>The hologenome of Daphnia magna reveals possible DNA methylation and microbiome-mediated evolution of the host genome.</title>
        <authorList>
            <person name="Chaturvedi A."/>
            <person name="Li X."/>
            <person name="Dhandapani V."/>
            <person name="Marshall H."/>
            <person name="Kissane S."/>
            <person name="Cuenca-Cambronero M."/>
            <person name="Asole G."/>
            <person name="Calvet F."/>
            <person name="Ruiz-Romero M."/>
            <person name="Marangio P."/>
            <person name="Guigo R."/>
            <person name="Rago D."/>
            <person name="Mirbahai L."/>
            <person name="Eastwood N."/>
            <person name="Colbourne J.K."/>
            <person name="Zhou J."/>
            <person name="Mallon E."/>
            <person name="Orsini L."/>
        </authorList>
    </citation>
    <scope>NUCLEOTIDE SEQUENCE [LARGE SCALE GENOMIC DNA]</scope>
    <source>
        <strain evidence="2">LRV0_1</strain>
    </source>
</reference>
<keyword evidence="3" id="KW-1185">Reference proteome</keyword>
<proteinExistence type="predicted"/>
<name>A0ABQ9Z8Q7_9CRUS</name>
<evidence type="ECO:0000313" key="3">
    <source>
        <dbReference type="Proteomes" id="UP001234178"/>
    </source>
</evidence>
<gene>
    <name evidence="2" type="ORF">OUZ56_018399</name>
</gene>
<sequence>MASAFTQGKILTTAIADIGHQEGSAWQRPWQPTQKDLFKKIKSSRSSKHEEDTVNSSEKLKSVVYHTPGDSVRQRAMEIIRENRIQLVPSLKHWSVVGSCGDIYVVTLFKAGVRNMTCTCVASALCSQILAAMYSID</sequence>
<organism evidence="2 3">
    <name type="scientific">Daphnia magna</name>
    <dbReference type="NCBI Taxonomy" id="35525"/>
    <lineage>
        <taxon>Eukaryota</taxon>
        <taxon>Metazoa</taxon>
        <taxon>Ecdysozoa</taxon>
        <taxon>Arthropoda</taxon>
        <taxon>Crustacea</taxon>
        <taxon>Branchiopoda</taxon>
        <taxon>Diplostraca</taxon>
        <taxon>Cladocera</taxon>
        <taxon>Anomopoda</taxon>
        <taxon>Daphniidae</taxon>
        <taxon>Daphnia</taxon>
    </lineage>
</organism>